<dbReference type="EMBL" id="ML978069">
    <property type="protein sequence ID" value="KAF2016139.1"/>
    <property type="molecule type" value="Genomic_DNA"/>
</dbReference>
<dbReference type="RefSeq" id="XP_033384478.1">
    <property type="nucleotide sequence ID" value="XM_033521742.1"/>
</dbReference>
<feature type="compositionally biased region" description="Acidic residues" evidence="1">
    <location>
        <begin position="180"/>
        <end position="189"/>
    </location>
</feature>
<organism evidence="3 4">
    <name type="scientific">Aaosphaeria arxii CBS 175.79</name>
    <dbReference type="NCBI Taxonomy" id="1450172"/>
    <lineage>
        <taxon>Eukaryota</taxon>
        <taxon>Fungi</taxon>
        <taxon>Dikarya</taxon>
        <taxon>Ascomycota</taxon>
        <taxon>Pezizomycotina</taxon>
        <taxon>Dothideomycetes</taxon>
        <taxon>Pleosporomycetidae</taxon>
        <taxon>Pleosporales</taxon>
        <taxon>Pleosporales incertae sedis</taxon>
        <taxon>Aaosphaeria</taxon>
    </lineage>
</organism>
<evidence type="ECO:0000256" key="1">
    <source>
        <dbReference type="SAM" id="MobiDB-lite"/>
    </source>
</evidence>
<protein>
    <submittedName>
        <fullName evidence="3">Uncharacterized protein</fullName>
    </submittedName>
</protein>
<gene>
    <name evidence="3" type="ORF">BU24DRAFT_194595</name>
</gene>
<keyword evidence="2" id="KW-0472">Membrane</keyword>
<keyword evidence="2" id="KW-1133">Transmembrane helix</keyword>
<keyword evidence="2" id="KW-0812">Transmembrane</keyword>
<dbReference type="AlphaFoldDB" id="A0A6A5XT96"/>
<feature type="transmembrane region" description="Helical" evidence="2">
    <location>
        <begin position="21"/>
        <end position="43"/>
    </location>
</feature>
<dbReference type="GeneID" id="54279139"/>
<proteinExistence type="predicted"/>
<accession>A0A6A5XT96</accession>
<dbReference type="Proteomes" id="UP000799778">
    <property type="component" value="Unassembled WGS sequence"/>
</dbReference>
<evidence type="ECO:0000256" key="2">
    <source>
        <dbReference type="SAM" id="Phobius"/>
    </source>
</evidence>
<name>A0A6A5XT96_9PLEO</name>
<evidence type="ECO:0000313" key="3">
    <source>
        <dbReference type="EMBL" id="KAF2016139.1"/>
    </source>
</evidence>
<sequence length="198" mass="22072">MHCPIVALGPSARQTMGLVRLLLGVMYTECAMYSVCVMVIKYLKEMEPVRHARGRRLGFYSIRNGYGSVIDLIVHGQTIMVERPSNPSDPARCVAARAHTGQCIMVIGLIGGVHCVVRFLFYYCSGRTGYDSRSWSWRGESSEERYCIDCRDREGDPSVWLGSTLGGGGPTAMPRKAALLEEEEEEDKEREDRRGTTG</sequence>
<keyword evidence="4" id="KW-1185">Reference proteome</keyword>
<evidence type="ECO:0000313" key="4">
    <source>
        <dbReference type="Proteomes" id="UP000799778"/>
    </source>
</evidence>
<reference evidence="3" key="1">
    <citation type="journal article" date="2020" name="Stud. Mycol.">
        <title>101 Dothideomycetes genomes: a test case for predicting lifestyles and emergence of pathogens.</title>
        <authorList>
            <person name="Haridas S."/>
            <person name="Albert R."/>
            <person name="Binder M."/>
            <person name="Bloem J."/>
            <person name="Labutti K."/>
            <person name="Salamov A."/>
            <person name="Andreopoulos B."/>
            <person name="Baker S."/>
            <person name="Barry K."/>
            <person name="Bills G."/>
            <person name="Bluhm B."/>
            <person name="Cannon C."/>
            <person name="Castanera R."/>
            <person name="Culley D."/>
            <person name="Daum C."/>
            <person name="Ezra D."/>
            <person name="Gonzalez J."/>
            <person name="Henrissat B."/>
            <person name="Kuo A."/>
            <person name="Liang C."/>
            <person name="Lipzen A."/>
            <person name="Lutzoni F."/>
            <person name="Magnuson J."/>
            <person name="Mondo S."/>
            <person name="Nolan M."/>
            <person name="Ohm R."/>
            <person name="Pangilinan J."/>
            <person name="Park H.-J."/>
            <person name="Ramirez L."/>
            <person name="Alfaro M."/>
            <person name="Sun H."/>
            <person name="Tritt A."/>
            <person name="Yoshinaga Y."/>
            <person name="Zwiers L.-H."/>
            <person name="Turgeon B."/>
            <person name="Goodwin S."/>
            <person name="Spatafora J."/>
            <person name="Crous P."/>
            <person name="Grigoriev I."/>
        </authorList>
    </citation>
    <scope>NUCLEOTIDE SEQUENCE</scope>
    <source>
        <strain evidence="3">CBS 175.79</strain>
    </source>
</reference>
<feature type="region of interest" description="Disordered" evidence="1">
    <location>
        <begin position="161"/>
        <end position="198"/>
    </location>
</feature>